<feature type="domain" description="HNH nuclease" evidence="1">
    <location>
        <begin position="57"/>
        <end position="105"/>
    </location>
</feature>
<keyword evidence="2" id="KW-0378">Hydrolase</keyword>
<dbReference type="GeneID" id="26625658"/>
<dbReference type="SMART" id="SM00497">
    <property type="entry name" value="IENR1"/>
    <property type="match status" value="1"/>
</dbReference>
<evidence type="ECO:0000313" key="3">
    <source>
        <dbReference type="Proteomes" id="UP000031803"/>
    </source>
</evidence>
<evidence type="ECO:0000259" key="1">
    <source>
        <dbReference type="SMART" id="SM00507"/>
    </source>
</evidence>
<keyword evidence="2" id="KW-0255">Endonuclease</keyword>
<dbReference type="KEGG" id="vg:26625658"/>
<dbReference type="InterPro" id="IPR036388">
    <property type="entry name" value="WH-like_DNA-bd_sf"/>
</dbReference>
<dbReference type="Gene3D" id="3.90.75.20">
    <property type="match status" value="1"/>
</dbReference>
<dbReference type="InterPro" id="IPR044925">
    <property type="entry name" value="His-Me_finger_sf"/>
</dbReference>
<dbReference type="EMBL" id="KP280062">
    <property type="protein sequence ID" value="AJF40720.1"/>
    <property type="molecule type" value="Genomic_DNA"/>
</dbReference>
<protein>
    <submittedName>
        <fullName evidence="2">Putative HNH homing endonuclease</fullName>
    </submittedName>
</protein>
<sequence length="177" mass="20439">MEKIIEGFPNYKITDEGKVLTCYINKHHTDVTQWRELTPVLDKSCGYYLVTLCHEGVRKNKRIHRLLMEAFVPNPENKEHVNHIDGNKLNNSLSNLEWATCKENSEHAVKLGLCDKRNEKLNRAVEQYSADGSEFIQEHVSLHEASRSTGIAWQNISKVVRGLRPRAGGFHWKYKNV</sequence>
<dbReference type="Pfam" id="PF13392">
    <property type="entry name" value="HNH_3"/>
    <property type="match status" value="1"/>
</dbReference>
<dbReference type="OrthoDB" id="21336at10239"/>
<dbReference type="InterPro" id="IPR003615">
    <property type="entry name" value="HNH_nuc"/>
</dbReference>
<dbReference type="Proteomes" id="UP000031803">
    <property type="component" value="Segment"/>
</dbReference>
<organism evidence="2 3">
    <name type="scientific">Vibrio phage phi 1</name>
    <dbReference type="NCBI Taxonomy" id="1589297"/>
    <lineage>
        <taxon>Viruses</taxon>
        <taxon>Duplodnaviria</taxon>
        <taxon>Heunggongvirae</taxon>
        <taxon>Uroviricota</taxon>
        <taxon>Caudoviricetes</taxon>
        <taxon>Schitoviridae</taxon>
        <taxon>Pacinivirus</taxon>
        <taxon>Pacinivirus phi1</taxon>
    </lineage>
</organism>
<dbReference type="SMART" id="SM00507">
    <property type="entry name" value="HNHc"/>
    <property type="match status" value="1"/>
</dbReference>
<dbReference type="InterPro" id="IPR003647">
    <property type="entry name" value="Intron_nuc_1_rpt"/>
</dbReference>
<dbReference type="GO" id="GO:0004519">
    <property type="term" value="F:endonuclease activity"/>
    <property type="evidence" value="ECO:0007669"/>
    <property type="project" value="UniProtKB-KW"/>
</dbReference>
<reference evidence="2 3" key="1">
    <citation type="submission" date="2014-12" db="EMBL/GenBank/DDBJ databases">
        <title>Complete genome sequences of three Vibrio cholerae specific bacteriophages.</title>
        <authorList>
            <person name="Bhandare S.G."/>
            <person name="Warry A."/>
            <person name="Emes R.D."/>
            <person name="Hooton S.P.T."/>
            <person name="Barrow P.A."/>
            <person name="Atterbury R.J."/>
        </authorList>
    </citation>
    <scope>NUCLEOTIDE SEQUENCE [LARGE SCALE GENOMIC DNA]</scope>
</reference>
<name>A0A0B5HE03_9CAUD</name>
<proteinExistence type="predicted"/>
<dbReference type="RefSeq" id="YP_009198580.1">
    <property type="nucleotide sequence ID" value="NC_028799.1"/>
</dbReference>
<keyword evidence="3" id="KW-1185">Reference proteome</keyword>
<dbReference type="Gene3D" id="1.10.10.10">
    <property type="entry name" value="Winged helix-like DNA-binding domain superfamily/Winged helix DNA-binding domain"/>
    <property type="match status" value="1"/>
</dbReference>
<dbReference type="SUPFAM" id="SSF54060">
    <property type="entry name" value="His-Me finger endonucleases"/>
    <property type="match status" value="1"/>
</dbReference>
<evidence type="ECO:0000313" key="2">
    <source>
        <dbReference type="EMBL" id="AJF40720.1"/>
    </source>
</evidence>
<gene>
    <name evidence="2" type="ORF">SBVP1_0062</name>
</gene>
<dbReference type="SUPFAM" id="SSF64496">
    <property type="entry name" value="DNA-binding domain of intron-encoded endonucleases"/>
    <property type="match status" value="1"/>
</dbReference>
<accession>A0A0B5HE03</accession>
<keyword evidence="2" id="KW-0540">Nuclease</keyword>